<dbReference type="Proteomes" id="UP000184327">
    <property type="component" value="Unassembled WGS sequence"/>
</dbReference>
<dbReference type="SMART" id="SM00331">
    <property type="entry name" value="PP2C_SIG"/>
    <property type="match status" value="1"/>
</dbReference>
<dbReference type="STRING" id="1122156.SAMN02745117_02667"/>
<evidence type="ECO:0000313" key="3">
    <source>
        <dbReference type="Proteomes" id="UP000184327"/>
    </source>
</evidence>
<dbReference type="PANTHER" id="PTHR47992">
    <property type="entry name" value="PROTEIN PHOSPHATASE"/>
    <property type="match status" value="1"/>
</dbReference>
<dbReference type="OrthoDB" id="9801841at2"/>
<dbReference type="CDD" id="cd00143">
    <property type="entry name" value="PP2Cc"/>
    <property type="match status" value="1"/>
</dbReference>
<sequence>MKFSVCQQSHQGGRRLNEDAMSYRQTPEAILLVVADGMGGHPLGEVAAGIAIQTVVSLFEAQAKPVLDDVSLFLEVALLSAHRQILRYAIDRGMADAPRTTLVAAVVQQGQVEWIHCGDSRFYLFRNQAVLTRTRDHSYAQLRDSVIPDMTKVGLHVLFTCLGSPSRPIYDIGTPEVLHPNDRLLLCSDGLWGTLDDETLAQQVFQGTLQEAVAQMVEDAFHAAGKSSDNITAVALDWQEPRKAAADNNSSQTALDLANLVPADTLKTLPPTETMPPLLDDADIERSLRDIGQALQKPL</sequence>
<proteinExistence type="predicted"/>
<name>A0A1M5ETQ8_9BURK</name>
<evidence type="ECO:0000259" key="1">
    <source>
        <dbReference type="PROSITE" id="PS51746"/>
    </source>
</evidence>
<gene>
    <name evidence="2" type="ORF">SAMN02745117_02667</name>
</gene>
<dbReference type="InterPro" id="IPR015655">
    <property type="entry name" value="PP2C"/>
</dbReference>
<dbReference type="SMART" id="SM00332">
    <property type="entry name" value="PP2Cc"/>
    <property type="match status" value="1"/>
</dbReference>
<dbReference type="GO" id="GO:0004722">
    <property type="term" value="F:protein serine/threonine phosphatase activity"/>
    <property type="evidence" value="ECO:0007669"/>
    <property type="project" value="InterPro"/>
</dbReference>
<protein>
    <submittedName>
        <fullName evidence="2">Serine/threonine protein phosphatase PrpC</fullName>
    </submittedName>
</protein>
<evidence type="ECO:0000313" key="2">
    <source>
        <dbReference type="EMBL" id="SHF82645.1"/>
    </source>
</evidence>
<feature type="domain" description="PPM-type phosphatase" evidence="1">
    <location>
        <begin position="2"/>
        <end position="238"/>
    </location>
</feature>
<accession>A0A1M5ETQ8</accession>
<dbReference type="InterPro" id="IPR001932">
    <property type="entry name" value="PPM-type_phosphatase-like_dom"/>
</dbReference>
<dbReference type="SUPFAM" id="SSF81606">
    <property type="entry name" value="PP2C-like"/>
    <property type="match status" value="1"/>
</dbReference>
<dbReference type="EMBL" id="FQUZ01000045">
    <property type="protein sequence ID" value="SHF82645.1"/>
    <property type="molecule type" value="Genomic_DNA"/>
</dbReference>
<dbReference type="RefSeq" id="WP_073357159.1">
    <property type="nucleotide sequence ID" value="NZ_FQUZ01000045.1"/>
</dbReference>
<organism evidence="2 3">
    <name type="scientific">Lampropedia hyalina DSM 16112</name>
    <dbReference type="NCBI Taxonomy" id="1122156"/>
    <lineage>
        <taxon>Bacteria</taxon>
        <taxon>Pseudomonadati</taxon>
        <taxon>Pseudomonadota</taxon>
        <taxon>Betaproteobacteria</taxon>
        <taxon>Burkholderiales</taxon>
        <taxon>Comamonadaceae</taxon>
        <taxon>Lampropedia</taxon>
    </lineage>
</organism>
<dbReference type="InterPro" id="IPR036457">
    <property type="entry name" value="PPM-type-like_dom_sf"/>
</dbReference>
<keyword evidence="3" id="KW-1185">Reference proteome</keyword>
<reference evidence="2 3" key="1">
    <citation type="submission" date="2016-11" db="EMBL/GenBank/DDBJ databases">
        <authorList>
            <person name="Jaros S."/>
            <person name="Januszkiewicz K."/>
            <person name="Wedrychowicz H."/>
        </authorList>
    </citation>
    <scope>NUCLEOTIDE SEQUENCE [LARGE SCALE GENOMIC DNA]</scope>
    <source>
        <strain evidence="2 3">DSM 16112</strain>
    </source>
</reference>
<dbReference type="AlphaFoldDB" id="A0A1M5ETQ8"/>
<dbReference type="Gene3D" id="3.60.40.10">
    <property type="entry name" value="PPM-type phosphatase domain"/>
    <property type="match status" value="1"/>
</dbReference>
<dbReference type="Pfam" id="PF13672">
    <property type="entry name" value="PP2C_2"/>
    <property type="match status" value="1"/>
</dbReference>
<dbReference type="PROSITE" id="PS51746">
    <property type="entry name" value="PPM_2"/>
    <property type="match status" value="1"/>
</dbReference>